<dbReference type="PANTHER" id="PTHR10584">
    <property type="entry name" value="SUGAR KINASE"/>
    <property type="match status" value="1"/>
</dbReference>
<evidence type="ECO:0000256" key="2">
    <source>
        <dbReference type="ARBA" id="ARBA00022777"/>
    </source>
</evidence>
<dbReference type="SUPFAM" id="SSF53613">
    <property type="entry name" value="Ribokinase-like"/>
    <property type="match status" value="1"/>
</dbReference>
<evidence type="ECO:0000259" key="3">
    <source>
        <dbReference type="Pfam" id="PF00294"/>
    </source>
</evidence>
<proteinExistence type="predicted"/>
<feature type="domain" description="Carbohydrate kinase PfkB" evidence="3">
    <location>
        <begin position="197"/>
        <end position="288"/>
    </location>
</feature>
<dbReference type="GO" id="GO:0016301">
    <property type="term" value="F:kinase activity"/>
    <property type="evidence" value="ECO:0007669"/>
    <property type="project" value="UniProtKB-KW"/>
</dbReference>
<dbReference type="Proteomes" id="UP000308121">
    <property type="component" value="Unassembled WGS sequence"/>
</dbReference>
<evidence type="ECO:0000313" key="5">
    <source>
        <dbReference type="Proteomes" id="UP000308121"/>
    </source>
</evidence>
<reference evidence="4 5" key="1">
    <citation type="submission" date="2019-05" db="EMBL/GenBank/DDBJ databases">
        <title>Genome sequence of Cellulomonas hominis strain CS1.</title>
        <authorList>
            <person name="Belmont J."/>
            <person name="Maclea K.S."/>
        </authorList>
    </citation>
    <scope>NUCLEOTIDE SEQUENCE [LARGE SCALE GENOMIC DNA]</scope>
    <source>
        <strain evidence="4 5">CS1</strain>
    </source>
</reference>
<name>A0A7Z8K0A9_9CELL</name>
<dbReference type="AlphaFoldDB" id="A0A7Z8K0A9"/>
<comment type="caution">
    <text evidence="4">The sequence shown here is derived from an EMBL/GenBank/DDBJ whole genome shotgun (WGS) entry which is preliminary data.</text>
</comment>
<dbReference type="Pfam" id="PF00294">
    <property type="entry name" value="PfkB"/>
    <property type="match status" value="1"/>
</dbReference>
<dbReference type="InterPro" id="IPR029056">
    <property type="entry name" value="Ribokinase-like"/>
</dbReference>
<dbReference type="Gene3D" id="3.40.1190.20">
    <property type="match status" value="1"/>
</dbReference>
<accession>A0A7Z8K0A9</accession>
<dbReference type="RefSeq" id="WP_154729071.1">
    <property type="nucleotide sequence ID" value="NZ_SZYE01000041.1"/>
</dbReference>
<evidence type="ECO:0000313" key="4">
    <source>
        <dbReference type="EMBL" id="TKR24160.1"/>
    </source>
</evidence>
<keyword evidence="1" id="KW-0808">Transferase</keyword>
<evidence type="ECO:0000256" key="1">
    <source>
        <dbReference type="ARBA" id="ARBA00022679"/>
    </source>
</evidence>
<dbReference type="PANTHER" id="PTHR10584:SF166">
    <property type="entry name" value="RIBOKINASE"/>
    <property type="match status" value="1"/>
</dbReference>
<dbReference type="InterPro" id="IPR002173">
    <property type="entry name" value="Carboh/pur_kinase_PfkB_CS"/>
</dbReference>
<dbReference type="InterPro" id="IPR011611">
    <property type="entry name" value="PfkB_dom"/>
</dbReference>
<gene>
    <name evidence="4" type="ORF">FA014_07495</name>
</gene>
<protein>
    <submittedName>
        <fullName evidence="4">Carbohydrate kinase family protein</fullName>
    </submittedName>
</protein>
<keyword evidence="2 4" id="KW-0418">Kinase</keyword>
<organism evidence="4 5">
    <name type="scientific">Cellulomonas hominis</name>
    <dbReference type="NCBI Taxonomy" id="156981"/>
    <lineage>
        <taxon>Bacteria</taxon>
        <taxon>Bacillati</taxon>
        <taxon>Actinomycetota</taxon>
        <taxon>Actinomycetes</taxon>
        <taxon>Micrococcales</taxon>
        <taxon>Cellulomonadaceae</taxon>
        <taxon>Cellulomonas</taxon>
    </lineage>
</organism>
<dbReference type="EMBL" id="SZYE01000041">
    <property type="protein sequence ID" value="TKR24160.1"/>
    <property type="molecule type" value="Genomic_DNA"/>
</dbReference>
<dbReference type="OrthoDB" id="9808601at2"/>
<dbReference type="PROSITE" id="PS00584">
    <property type="entry name" value="PFKB_KINASES_2"/>
    <property type="match status" value="1"/>
</dbReference>
<sequence>MTHPDGAVPAHGGGPVVVVGPASWNTLVRVAALPEARSQTLFASGHHDGLGGTSAGKAVTLAALGIDVRLRTVLGADALGDAVRGALAHPRIALDAVPARDGRTERHVNLMTDDGGRVSVYLTLPSPGVAVDAAAGLAGARAAVVDLAELSIPVLAAARDAGVPVWCDVHDDDGVAEFQRPFADAADVLLVSGARLADPVAYLRARVAGGTRLAVCTRGAGGALALDADGFWEVAAAPAGAVVDTNGAGDAFLAGLLAATLDGRGTAEALAWASAAGALAVATEALAAPHATRDGVRALARGVAVTRA</sequence>